<evidence type="ECO:0000313" key="3">
    <source>
        <dbReference type="EMBL" id="ELZ34413.1"/>
    </source>
</evidence>
<reference evidence="3 4" key="1">
    <citation type="journal article" date="2014" name="PLoS Genet.">
        <title>Phylogenetically driven sequencing of extremely halophilic archaea reveals strategies for static and dynamic osmo-response.</title>
        <authorList>
            <person name="Becker E.A."/>
            <person name="Seitzer P.M."/>
            <person name="Tritt A."/>
            <person name="Larsen D."/>
            <person name="Krusor M."/>
            <person name="Yao A.I."/>
            <person name="Wu D."/>
            <person name="Madern D."/>
            <person name="Eisen J.A."/>
            <person name="Darling A.E."/>
            <person name="Facciotti M.T."/>
        </authorList>
    </citation>
    <scope>NUCLEOTIDE SEQUENCE [LARGE SCALE GENOMIC DNA]</scope>
    <source>
        <strain evidence="3 4">JCM 14848</strain>
    </source>
</reference>
<dbReference type="InterPro" id="IPR029069">
    <property type="entry name" value="HotDog_dom_sf"/>
</dbReference>
<sequence>MADDDPSSEVGGGRHPGMPVATVGDAAEASLRVTESTIDEFAALSGDENPIHLDESYAAETTFGGRVAHGMIAASVLSAAVAKLPGDIVYRAQDLSFERPVRPGDEVRATAEVVEELSGDRLRAETTARVDEAAVVTGGATVLSLPHGDGAADVQ</sequence>
<protein>
    <submittedName>
        <fullName evidence="3">Acyl dehydratase</fullName>
    </submittedName>
</protein>
<evidence type="ECO:0000313" key="4">
    <source>
        <dbReference type="Proteomes" id="UP000011513"/>
    </source>
</evidence>
<feature type="region of interest" description="Disordered" evidence="1">
    <location>
        <begin position="1"/>
        <end position="26"/>
    </location>
</feature>
<dbReference type="PATRIC" id="fig|1227487.5.peg.383"/>
<dbReference type="Pfam" id="PF01575">
    <property type="entry name" value="MaoC_dehydratas"/>
    <property type="match status" value="1"/>
</dbReference>
<evidence type="ECO:0000259" key="2">
    <source>
        <dbReference type="Pfam" id="PF01575"/>
    </source>
</evidence>
<comment type="caution">
    <text evidence="3">The sequence shown here is derived from an EMBL/GenBank/DDBJ whole genome shotgun (WGS) entry which is preliminary data.</text>
</comment>
<dbReference type="EMBL" id="AOIV01000004">
    <property type="protein sequence ID" value="ELZ34413.1"/>
    <property type="molecule type" value="Genomic_DNA"/>
</dbReference>
<dbReference type="Proteomes" id="UP000011513">
    <property type="component" value="Unassembled WGS sequence"/>
</dbReference>
<dbReference type="PANTHER" id="PTHR43437:SF3">
    <property type="entry name" value="HYDROXYACYL-THIOESTER DEHYDRATASE TYPE 2, MITOCHONDRIAL"/>
    <property type="match status" value="1"/>
</dbReference>
<dbReference type="Gene3D" id="3.10.129.10">
    <property type="entry name" value="Hotdog Thioesterase"/>
    <property type="match status" value="1"/>
</dbReference>
<dbReference type="PANTHER" id="PTHR43437">
    <property type="entry name" value="HYDROXYACYL-THIOESTER DEHYDRATASE TYPE 2, MITOCHONDRIAL-RELATED"/>
    <property type="match status" value="1"/>
</dbReference>
<evidence type="ECO:0000256" key="1">
    <source>
        <dbReference type="SAM" id="MobiDB-lite"/>
    </source>
</evidence>
<dbReference type="AlphaFoldDB" id="M0DHY5"/>
<name>M0DHY5_HALPD</name>
<dbReference type="GO" id="GO:0019171">
    <property type="term" value="F:(3R)-hydroxyacyl-[acyl-carrier-protein] dehydratase activity"/>
    <property type="evidence" value="ECO:0007669"/>
    <property type="project" value="TreeGrafter"/>
</dbReference>
<feature type="domain" description="MaoC-like" evidence="2">
    <location>
        <begin position="28"/>
        <end position="128"/>
    </location>
</feature>
<organism evidence="3 4">
    <name type="scientific">Halogeometricum pallidum JCM 14848</name>
    <dbReference type="NCBI Taxonomy" id="1227487"/>
    <lineage>
        <taxon>Archaea</taxon>
        <taxon>Methanobacteriati</taxon>
        <taxon>Methanobacteriota</taxon>
        <taxon>Stenosarchaea group</taxon>
        <taxon>Halobacteria</taxon>
        <taxon>Halobacteriales</taxon>
        <taxon>Haloferacaceae</taxon>
        <taxon>Halogeometricum</taxon>
    </lineage>
</organism>
<dbReference type="eggNOG" id="arCOG00778">
    <property type="taxonomic scope" value="Archaea"/>
</dbReference>
<accession>M0DHY5</accession>
<dbReference type="SUPFAM" id="SSF54637">
    <property type="entry name" value="Thioesterase/thiol ester dehydrase-isomerase"/>
    <property type="match status" value="1"/>
</dbReference>
<keyword evidence="4" id="KW-1185">Reference proteome</keyword>
<dbReference type="InterPro" id="IPR003965">
    <property type="entry name" value="Fatty_acid_synthase"/>
</dbReference>
<dbReference type="PRINTS" id="PR01483">
    <property type="entry name" value="FASYNTHASE"/>
</dbReference>
<proteinExistence type="predicted"/>
<gene>
    <name evidence="3" type="ORF">C474_01866</name>
</gene>
<dbReference type="InterPro" id="IPR050965">
    <property type="entry name" value="UPF0336/Enoyl-CoA_hydratase"/>
</dbReference>
<dbReference type="GO" id="GO:0006633">
    <property type="term" value="P:fatty acid biosynthetic process"/>
    <property type="evidence" value="ECO:0007669"/>
    <property type="project" value="InterPro"/>
</dbReference>
<dbReference type="GO" id="GO:0005835">
    <property type="term" value="C:fatty acid synthase complex"/>
    <property type="evidence" value="ECO:0007669"/>
    <property type="project" value="InterPro"/>
</dbReference>
<dbReference type="InParanoid" id="M0DHY5"/>
<dbReference type="InterPro" id="IPR002539">
    <property type="entry name" value="MaoC-like_dom"/>
</dbReference>
<dbReference type="GO" id="GO:0004312">
    <property type="term" value="F:fatty acid synthase activity"/>
    <property type="evidence" value="ECO:0007669"/>
    <property type="project" value="InterPro"/>
</dbReference>